<gene>
    <name evidence="1" type="ORF">FKW44_018986</name>
</gene>
<protein>
    <submittedName>
        <fullName evidence="1">AGAP005923PAlike</fullName>
    </submittedName>
</protein>
<organism evidence="1 2">
    <name type="scientific">Caligus rogercresseyi</name>
    <name type="common">Sea louse</name>
    <dbReference type="NCBI Taxonomy" id="217165"/>
    <lineage>
        <taxon>Eukaryota</taxon>
        <taxon>Metazoa</taxon>
        <taxon>Ecdysozoa</taxon>
        <taxon>Arthropoda</taxon>
        <taxon>Crustacea</taxon>
        <taxon>Multicrustacea</taxon>
        <taxon>Hexanauplia</taxon>
        <taxon>Copepoda</taxon>
        <taxon>Siphonostomatoida</taxon>
        <taxon>Caligidae</taxon>
        <taxon>Caligus</taxon>
    </lineage>
</organism>
<dbReference type="Proteomes" id="UP000595437">
    <property type="component" value="Chromosome 13"/>
</dbReference>
<sequence>MKNPEKTHPLSLPTHVSASAQHSLAPSASLHAWPPAVRPSSYWVLQFSYLSSYPESRLKSFMTFSREGFFSLSYP</sequence>
<dbReference type="AlphaFoldDB" id="A0A7T8GV76"/>
<keyword evidence="2" id="KW-1185">Reference proteome</keyword>
<reference evidence="2" key="1">
    <citation type="submission" date="2021-01" db="EMBL/GenBank/DDBJ databases">
        <title>Caligus Genome Assembly.</title>
        <authorList>
            <person name="Gallardo-Escarate C."/>
        </authorList>
    </citation>
    <scope>NUCLEOTIDE SEQUENCE [LARGE SCALE GENOMIC DNA]</scope>
</reference>
<name>A0A7T8GV76_CALRO</name>
<accession>A0A7T8GV76</accession>
<evidence type="ECO:0000313" key="1">
    <source>
        <dbReference type="EMBL" id="QQP38419.1"/>
    </source>
</evidence>
<dbReference type="EMBL" id="CP045902">
    <property type="protein sequence ID" value="QQP38419.1"/>
    <property type="molecule type" value="Genomic_DNA"/>
</dbReference>
<proteinExistence type="predicted"/>
<evidence type="ECO:0000313" key="2">
    <source>
        <dbReference type="Proteomes" id="UP000595437"/>
    </source>
</evidence>